<proteinExistence type="predicted"/>
<evidence type="ECO:0000256" key="2">
    <source>
        <dbReference type="SAM" id="Coils"/>
    </source>
</evidence>
<dbReference type="GO" id="GO:0006631">
    <property type="term" value="P:fatty acid metabolic process"/>
    <property type="evidence" value="ECO:0007669"/>
    <property type="project" value="TreeGrafter"/>
</dbReference>
<name>A0AA36H821_CYLNA</name>
<dbReference type="Proteomes" id="UP001176961">
    <property type="component" value="Unassembled WGS sequence"/>
</dbReference>
<organism evidence="4 5">
    <name type="scientific">Cylicocyclus nassatus</name>
    <name type="common">Nematode worm</name>
    <dbReference type="NCBI Taxonomy" id="53992"/>
    <lineage>
        <taxon>Eukaryota</taxon>
        <taxon>Metazoa</taxon>
        <taxon>Ecdysozoa</taxon>
        <taxon>Nematoda</taxon>
        <taxon>Chromadorea</taxon>
        <taxon>Rhabditida</taxon>
        <taxon>Rhabditina</taxon>
        <taxon>Rhabditomorpha</taxon>
        <taxon>Strongyloidea</taxon>
        <taxon>Strongylidae</taxon>
        <taxon>Cylicocyclus</taxon>
    </lineage>
</organism>
<protein>
    <recommendedName>
        <fullName evidence="3">ACB domain-containing protein</fullName>
    </recommendedName>
</protein>
<dbReference type="PANTHER" id="PTHR23310">
    <property type="entry name" value="ACYL-COA-BINDING PROTEIN, ACBP"/>
    <property type="match status" value="1"/>
</dbReference>
<dbReference type="InterPro" id="IPR035984">
    <property type="entry name" value="Acyl-CoA-binding_sf"/>
</dbReference>
<dbReference type="PANTHER" id="PTHR23310:SF124">
    <property type="entry name" value="ACB DOMAIN-CONTAINING PROTEIN"/>
    <property type="match status" value="1"/>
</dbReference>
<gene>
    <name evidence="4" type="ORF">CYNAS_LOCUS17484</name>
</gene>
<dbReference type="InterPro" id="IPR014352">
    <property type="entry name" value="FERM/acyl-CoA-bd_prot_sf"/>
</dbReference>
<feature type="coiled-coil region" evidence="2">
    <location>
        <begin position="136"/>
        <end position="163"/>
    </location>
</feature>
<dbReference type="SUPFAM" id="SSF47027">
    <property type="entry name" value="Acyl-CoA binding protein"/>
    <property type="match status" value="1"/>
</dbReference>
<dbReference type="Gene3D" id="1.20.80.10">
    <property type="match status" value="1"/>
</dbReference>
<dbReference type="Pfam" id="PF00887">
    <property type="entry name" value="ACBP"/>
    <property type="match status" value="1"/>
</dbReference>
<dbReference type="PROSITE" id="PS51228">
    <property type="entry name" value="ACB_2"/>
    <property type="match status" value="1"/>
</dbReference>
<reference evidence="4" key="1">
    <citation type="submission" date="2023-07" db="EMBL/GenBank/DDBJ databases">
        <authorList>
            <consortium name="CYATHOMIX"/>
        </authorList>
    </citation>
    <scope>NUCLEOTIDE SEQUENCE</scope>
    <source>
        <strain evidence="4">N/A</strain>
    </source>
</reference>
<feature type="domain" description="ACB" evidence="3">
    <location>
        <begin position="1"/>
        <end position="115"/>
    </location>
</feature>
<evidence type="ECO:0000313" key="4">
    <source>
        <dbReference type="EMBL" id="CAJ0605501.1"/>
    </source>
</evidence>
<comment type="caution">
    <text evidence="4">The sequence shown here is derived from an EMBL/GenBank/DDBJ whole genome shotgun (WGS) entry which is preliminary data.</text>
</comment>
<evidence type="ECO:0000259" key="3">
    <source>
        <dbReference type="PROSITE" id="PS51228"/>
    </source>
</evidence>
<sequence>MAIVDSKEFVAAVEKFKYLRARFDQRQVLKHEFELLIRFEEETYDLWGLYQQAVVGNINVPKLDYFDPVEKSWMWGWIKGNMKWHAWNRCVGMTRDEAAKAYIDGVHSLEKRLPDLIEEWKDDQDPRIPDRNRYVPEEEREEIERITREAKAARRERDAIRREEEEALGMWDE</sequence>
<dbReference type="GO" id="GO:0000062">
    <property type="term" value="F:fatty-acyl-CoA binding"/>
    <property type="evidence" value="ECO:0007669"/>
    <property type="project" value="InterPro"/>
</dbReference>
<keyword evidence="5" id="KW-1185">Reference proteome</keyword>
<dbReference type="InterPro" id="IPR000582">
    <property type="entry name" value="Acyl-CoA-binding_protein"/>
</dbReference>
<evidence type="ECO:0000313" key="5">
    <source>
        <dbReference type="Proteomes" id="UP001176961"/>
    </source>
</evidence>
<dbReference type="AlphaFoldDB" id="A0AA36H821"/>
<keyword evidence="2" id="KW-0175">Coiled coil</keyword>
<keyword evidence="1" id="KW-0446">Lipid-binding</keyword>
<evidence type="ECO:0000256" key="1">
    <source>
        <dbReference type="ARBA" id="ARBA00023121"/>
    </source>
</evidence>
<accession>A0AA36H821</accession>
<dbReference type="EMBL" id="CATQJL010000316">
    <property type="protein sequence ID" value="CAJ0605501.1"/>
    <property type="molecule type" value="Genomic_DNA"/>
</dbReference>